<proteinExistence type="inferred from homology"/>
<keyword evidence="5" id="KW-1133">Transmembrane helix</keyword>
<evidence type="ECO:0000256" key="3">
    <source>
        <dbReference type="ARBA" id="ARBA00022448"/>
    </source>
</evidence>
<dbReference type="Proteomes" id="UP000261032">
    <property type="component" value="Unassembled WGS sequence"/>
</dbReference>
<sequence length="431" mass="49873">MIKKNKIMIIVLVLVMGVGLIYYHNQKKVLTIGIFAGSNWDVPTFDYYEMIDKIIVRFEKEHPNVEVQYKSGILKEDYSLWLSNQLLIGAEPDLYMILNEDFNSLSALGALKNLDSIITDDQDFNSDEFYQSTYQAGQYQGKQYALPYEVNPTLMFVNKTLLQQEGISLPKDNWSLEEFYNVCRQLTKDSNNDGIIDQYGCYNYEWINAIYASGIELFNETGTTCDFNNHEVKSAIQFIEKLNALNRGFNITSNDFDQGKVAFAPMQFSQYRTYKPYPYRVSKYSTFEWDVIEMPQSSEQHLTQLSSLMMGMSMRTSAPELAWQLLKEFTYSQASQQDIYEYSQGVSPLKEVTESKQVLKLLEEDTLGDSKIDMRVLSQVMEYPTTNTRFRKYEAAMKIADNQINQALQNNLDLDTSLTALQKEITNYLNE</sequence>
<dbReference type="SUPFAM" id="SSF53850">
    <property type="entry name" value="Periplasmic binding protein-like II"/>
    <property type="match status" value="1"/>
</dbReference>
<evidence type="ECO:0000313" key="7">
    <source>
        <dbReference type="Proteomes" id="UP000261032"/>
    </source>
</evidence>
<keyword evidence="3" id="KW-0813">Transport</keyword>
<keyword evidence="5" id="KW-0472">Membrane</keyword>
<dbReference type="Gene3D" id="3.40.190.10">
    <property type="entry name" value="Periplasmic binding protein-like II"/>
    <property type="match status" value="1"/>
</dbReference>
<comment type="similarity">
    <text evidence="2">Belongs to the bacterial solute-binding protein 1 family.</text>
</comment>
<evidence type="ECO:0000256" key="1">
    <source>
        <dbReference type="ARBA" id="ARBA00004196"/>
    </source>
</evidence>
<dbReference type="EMBL" id="QUSL01000017">
    <property type="protein sequence ID" value="RGD84343.1"/>
    <property type="molecule type" value="Genomic_DNA"/>
</dbReference>
<dbReference type="InterPro" id="IPR050490">
    <property type="entry name" value="Bact_solute-bd_prot1"/>
</dbReference>
<dbReference type="PANTHER" id="PTHR43649">
    <property type="entry name" value="ARABINOSE-BINDING PROTEIN-RELATED"/>
    <property type="match status" value="1"/>
</dbReference>
<dbReference type="InterPro" id="IPR006059">
    <property type="entry name" value="SBP"/>
</dbReference>
<organism evidence="6 7">
    <name type="scientific">Thomasclavelia ramosa</name>
    <dbReference type="NCBI Taxonomy" id="1547"/>
    <lineage>
        <taxon>Bacteria</taxon>
        <taxon>Bacillati</taxon>
        <taxon>Bacillota</taxon>
        <taxon>Erysipelotrichia</taxon>
        <taxon>Erysipelotrichales</taxon>
        <taxon>Coprobacillaceae</taxon>
        <taxon>Thomasclavelia</taxon>
    </lineage>
</organism>
<evidence type="ECO:0000256" key="2">
    <source>
        <dbReference type="ARBA" id="ARBA00008520"/>
    </source>
</evidence>
<comment type="caution">
    <text evidence="6">The sequence shown here is derived from an EMBL/GenBank/DDBJ whole genome shotgun (WGS) entry which is preliminary data.</text>
</comment>
<keyword evidence="5" id="KW-0812">Transmembrane</keyword>
<name>A0A3E3EBP9_9FIRM</name>
<comment type="subcellular location">
    <subcellularLocation>
        <location evidence="1">Cell envelope</location>
    </subcellularLocation>
</comment>
<reference evidence="6 7" key="1">
    <citation type="submission" date="2018-08" db="EMBL/GenBank/DDBJ databases">
        <title>A genome reference for cultivated species of the human gut microbiota.</title>
        <authorList>
            <person name="Zou Y."/>
            <person name="Xue W."/>
            <person name="Luo G."/>
        </authorList>
    </citation>
    <scope>NUCLEOTIDE SEQUENCE [LARGE SCALE GENOMIC DNA]</scope>
    <source>
        <strain evidence="6 7">OM06-4</strain>
    </source>
</reference>
<evidence type="ECO:0000313" key="6">
    <source>
        <dbReference type="EMBL" id="RGD84343.1"/>
    </source>
</evidence>
<evidence type="ECO:0000256" key="5">
    <source>
        <dbReference type="SAM" id="Phobius"/>
    </source>
</evidence>
<protein>
    <submittedName>
        <fullName evidence="6">Extracellular solute-binding protein</fullName>
    </submittedName>
</protein>
<keyword evidence="4" id="KW-0732">Signal</keyword>
<gene>
    <name evidence="6" type="ORF">DXB93_10940</name>
</gene>
<evidence type="ECO:0000256" key="4">
    <source>
        <dbReference type="ARBA" id="ARBA00022729"/>
    </source>
</evidence>
<accession>A0A3E3EBP9</accession>
<dbReference type="RefSeq" id="WP_117581690.1">
    <property type="nucleotide sequence ID" value="NZ_QUSL01000017.1"/>
</dbReference>
<dbReference type="PANTHER" id="PTHR43649:SF31">
    <property type="entry name" value="SN-GLYCEROL-3-PHOSPHATE-BINDING PERIPLASMIC PROTEIN UGPB"/>
    <property type="match status" value="1"/>
</dbReference>
<feature type="transmembrane region" description="Helical" evidence="5">
    <location>
        <begin position="7"/>
        <end position="24"/>
    </location>
</feature>
<dbReference type="AlphaFoldDB" id="A0A3E3EBP9"/>
<dbReference type="GO" id="GO:0030313">
    <property type="term" value="C:cell envelope"/>
    <property type="evidence" value="ECO:0007669"/>
    <property type="project" value="UniProtKB-SubCell"/>
</dbReference>
<dbReference type="Pfam" id="PF13416">
    <property type="entry name" value="SBP_bac_8"/>
    <property type="match status" value="1"/>
</dbReference>